<dbReference type="PANTHER" id="PTHR43357:SF3">
    <property type="entry name" value="FE(3+)-TRANSPORT SYSTEM PERMEASE PROTEIN FBPB 2"/>
    <property type="match status" value="1"/>
</dbReference>
<feature type="transmembrane region" description="Helical" evidence="8">
    <location>
        <begin position="485"/>
        <end position="505"/>
    </location>
</feature>
<dbReference type="InterPro" id="IPR035906">
    <property type="entry name" value="MetI-like_sf"/>
</dbReference>
<evidence type="ECO:0000313" key="10">
    <source>
        <dbReference type="EMBL" id="QHC51427.1"/>
    </source>
</evidence>
<dbReference type="RefSeq" id="WP_159554655.1">
    <property type="nucleotide sequence ID" value="NZ_CP035042.1"/>
</dbReference>
<name>A0A6I6SU55_9GAMM</name>
<dbReference type="CDD" id="cd06261">
    <property type="entry name" value="TM_PBP2"/>
    <property type="match status" value="2"/>
</dbReference>
<dbReference type="SUPFAM" id="SSF161098">
    <property type="entry name" value="MetI-like"/>
    <property type="match status" value="2"/>
</dbReference>
<comment type="subcellular location">
    <subcellularLocation>
        <location evidence="1">Cell inner membrane</location>
        <topology evidence="1">Multi-pass membrane protein</topology>
    </subcellularLocation>
    <subcellularLocation>
        <location evidence="8">Cell membrane</location>
        <topology evidence="8">Multi-pass membrane protein</topology>
    </subcellularLocation>
</comment>
<feature type="transmembrane region" description="Helical" evidence="8">
    <location>
        <begin position="403"/>
        <end position="425"/>
    </location>
</feature>
<proteinExistence type="inferred from homology"/>
<dbReference type="InterPro" id="IPR000515">
    <property type="entry name" value="MetI-like"/>
</dbReference>
<evidence type="ECO:0000256" key="1">
    <source>
        <dbReference type="ARBA" id="ARBA00004429"/>
    </source>
</evidence>
<feature type="transmembrane region" description="Helical" evidence="8">
    <location>
        <begin position="538"/>
        <end position="560"/>
    </location>
</feature>
<evidence type="ECO:0000256" key="4">
    <source>
        <dbReference type="ARBA" id="ARBA00022519"/>
    </source>
</evidence>
<feature type="transmembrane region" description="Helical" evidence="8">
    <location>
        <begin position="109"/>
        <end position="131"/>
    </location>
</feature>
<sequence length="569" mass="60111">MATPASSSLRGRLPQLNGAGIILPFTAVALLLLVGLPLLYVILQAVFPGWSRGQLGGAFTLFAPTLSDPALLRLLGNTLRLGVAVVVVCALLAIPLGALRALARVPGGAAWDLIFLVPFMIPPYIAALSWMLTLQPRGYAEQLLGLNASGFLFSFSGIVLVMTLNVFPVVYFAVSRTMLSVGGRYAAAARVNGAGSWRTLWRITLPLSTPGIAASLLLVFALTIEEFGTPATLGAQAGFPVLVTGIHQRFSDWPIDIPGAAVLSLLLVLLAMVAFYLQHWLVTRRSYVSQTGKPAQAERAELGPWKWPALFFFSLVALAAVAVPILAVLATAFTATLSGGLSWENLSLRHFEALLSNRGGAVQALSTSLGLAIGAALLTGVLGALTGYLVVRTRIRGKGVLDLLSLLPNTMPGIVVAVGLILAWNQSWWPIQVYNTGAMLLLAYACLLLPYPVRYASAAFRQMSESLEAAARVCGAGFFTTFHRILLPALAPSLIVAMLLVFAIASRELVASLMVAPAGMRTVSTFVFGQFEQGSPGVGMAMSAVAIFTTTALLVALTAFSRGRLPIAD</sequence>
<evidence type="ECO:0000256" key="3">
    <source>
        <dbReference type="ARBA" id="ARBA00022475"/>
    </source>
</evidence>
<evidence type="ECO:0000256" key="8">
    <source>
        <dbReference type="RuleBase" id="RU363032"/>
    </source>
</evidence>
<keyword evidence="5 8" id="KW-0812">Transmembrane</keyword>
<feature type="domain" description="ABC transmembrane type-1" evidence="9">
    <location>
        <begin position="365"/>
        <end position="559"/>
    </location>
</feature>
<accession>A0A6I6SU55</accession>
<dbReference type="Gene3D" id="1.10.3720.10">
    <property type="entry name" value="MetI-like"/>
    <property type="match status" value="2"/>
</dbReference>
<evidence type="ECO:0000256" key="6">
    <source>
        <dbReference type="ARBA" id="ARBA00022989"/>
    </source>
</evidence>
<feature type="transmembrane region" description="Helical" evidence="8">
    <location>
        <begin position="369"/>
        <end position="391"/>
    </location>
</feature>
<feature type="transmembrane region" description="Helical" evidence="8">
    <location>
        <begin position="81"/>
        <end position="102"/>
    </location>
</feature>
<protein>
    <submittedName>
        <fullName evidence="10">Iron ABC transporter permease</fullName>
    </submittedName>
</protein>
<dbReference type="OrthoDB" id="27542at2"/>
<feature type="domain" description="ABC transmembrane type-1" evidence="9">
    <location>
        <begin position="75"/>
        <end position="278"/>
    </location>
</feature>
<keyword evidence="2 8" id="KW-0813">Transport</keyword>
<keyword evidence="11" id="KW-1185">Reference proteome</keyword>
<keyword evidence="4" id="KW-0997">Cell inner membrane</keyword>
<comment type="similarity">
    <text evidence="8">Belongs to the binding-protein-dependent transport system permease family.</text>
</comment>
<reference evidence="10 11" key="1">
    <citation type="submission" date="2019-01" db="EMBL/GenBank/DDBJ databases">
        <title>Complete genome of a denitifying bacterium Halomons sp. BC-M4-5.</title>
        <authorList>
            <person name="Wang L."/>
            <person name="Shao Z."/>
        </authorList>
    </citation>
    <scope>NUCLEOTIDE SEQUENCE [LARGE SCALE GENOMIC DNA]</scope>
    <source>
        <strain evidence="10 11">BC-M4-5</strain>
    </source>
</reference>
<keyword evidence="3" id="KW-1003">Cell membrane</keyword>
<dbReference type="GO" id="GO:0005886">
    <property type="term" value="C:plasma membrane"/>
    <property type="evidence" value="ECO:0007669"/>
    <property type="project" value="UniProtKB-SubCell"/>
</dbReference>
<feature type="transmembrane region" description="Helical" evidence="8">
    <location>
        <begin position="151"/>
        <end position="174"/>
    </location>
</feature>
<keyword evidence="6 8" id="KW-1133">Transmembrane helix</keyword>
<feature type="transmembrane region" description="Helical" evidence="8">
    <location>
        <begin position="257"/>
        <end position="277"/>
    </location>
</feature>
<feature type="transmembrane region" description="Helical" evidence="8">
    <location>
        <begin position="20"/>
        <end position="43"/>
    </location>
</feature>
<dbReference type="GO" id="GO:0055085">
    <property type="term" value="P:transmembrane transport"/>
    <property type="evidence" value="ECO:0007669"/>
    <property type="project" value="InterPro"/>
</dbReference>
<evidence type="ECO:0000256" key="7">
    <source>
        <dbReference type="ARBA" id="ARBA00023136"/>
    </source>
</evidence>
<evidence type="ECO:0000313" key="11">
    <source>
        <dbReference type="Proteomes" id="UP000464013"/>
    </source>
</evidence>
<dbReference type="PROSITE" id="PS50928">
    <property type="entry name" value="ABC_TM1"/>
    <property type="match status" value="2"/>
</dbReference>
<gene>
    <name evidence="10" type="ORF">EKK97_20040</name>
</gene>
<evidence type="ECO:0000259" key="9">
    <source>
        <dbReference type="PROSITE" id="PS50928"/>
    </source>
</evidence>
<organism evidence="10 11">
    <name type="scientific">Billgrantia tianxiuensis</name>
    <dbReference type="NCBI Taxonomy" id="2497861"/>
    <lineage>
        <taxon>Bacteria</taxon>
        <taxon>Pseudomonadati</taxon>
        <taxon>Pseudomonadota</taxon>
        <taxon>Gammaproteobacteria</taxon>
        <taxon>Oceanospirillales</taxon>
        <taxon>Halomonadaceae</taxon>
        <taxon>Billgrantia</taxon>
    </lineage>
</organism>
<dbReference type="Pfam" id="PF00528">
    <property type="entry name" value="BPD_transp_1"/>
    <property type="match status" value="2"/>
</dbReference>
<feature type="transmembrane region" description="Helical" evidence="8">
    <location>
        <begin position="431"/>
        <end position="453"/>
    </location>
</feature>
<keyword evidence="7 8" id="KW-0472">Membrane</keyword>
<dbReference type="KEGG" id="htx:EKK97_20040"/>
<feature type="transmembrane region" description="Helical" evidence="8">
    <location>
        <begin position="200"/>
        <end position="224"/>
    </location>
</feature>
<feature type="transmembrane region" description="Helical" evidence="8">
    <location>
        <begin position="309"/>
        <end position="333"/>
    </location>
</feature>
<dbReference type="EMBL" id="CP035042">
    <property type="protein sequence ID" value="QHC51427.1"/>
    <property type="molecule type" value="Genomic_DNA"/>
</dbReference>
<dbReference type="AlphaFoldDB" id="A0A6I6SU55"/>
<evidence type="ECO:0000256" key="2">
    <source>
        <dbReference type="ARBA" id="ARBA00022448"/>
    </source>
</evidence>
<evidence type="ECO:0000256" key="5">
    <source>
        <dbReference type="ARBA" id="ARBA00022692"/>
    </source>
</evidence>
<dbReference type="PANTHER" id="PTHR43357">
    <property type="entry name" value="INNER MEMBRANE ABC TRANSPORTER PERMEASE PROTEIN YDCV"/>
    <property type="match status" value="1"/>
</dbReference>
<dbReference type="Proteomes" id="UP000464013">
    <property type="component" value="Chromosome"/>
</dbReference>